<reference evidence="6" key="1">
    <citation type="submission" date="2021-03" db="EMBL/GenBank/DDBJ databases">
        <title>Revisited historic fungal species revealed as producer of novel bioactive compounds through whole genome sequencing and comparative genomics.</title>
        <authorList>
            <person name="Vignolle G.A."/>
            <person name="Hochenegger N."/>
            <person name="Mach R.L."/>
            <person name="Mach-Aigner A.R."/>
            <person name="Javad Rahimi M."/>
            <person name="Salim K.A."/>
            <person name="Chan C.M."/>
            <person name="Lim L.B.L."/>
            <person name="Cai F."/>
            <person name="Druzhinina I.S."/>
            <person name="U'Ren J.M."/>
            <person name="Derntl C."/>
        </authorList>
    </citation>
    <scope>NUCLEOTIDE SEQUENCE</scope>
    <source>
        <strain evidence="6">TUCIM 5799</strain>
    </source>
</reference>
<dbReference type="SUPFAM" id="SSF48403">
    <property type="entry name" value="Ankyrin repeat"/>
    <property type="match status" value="2"/>
</dbReference>
<evidence type="ECO:0000313" key="6">
    <source>
        <dbReference type="EMBL" id="KAI1872703.1"/>
    </source>
</evidence>
<name>A0A9Q0ARY6_9PEZI</name>
<proteinExistence type="predicted"/>
<dbReference type="PROSITE" id="PS50088">
    <property type="entry name" value="ANK_REPEAT"/>
    <property type="match status" value="3"/>
</dbReference>
<sequence length="1779" mass="200081">MAATELPKLPVPHNELASFIAKNPQTPVEELIGPYRKYEAKLRHLYAQDRNNAILDDPHLNVLPLFTKDTPDIKTRARDLDSESAEEKEKYIMSLPEDKRRANGSPAVVESLKEFRHNFSVFSESSLVDMDWSNVVAAGSSAVNCLLPVPAEYKKSKRALRSYYHEIFAPASDIDLFLYGLDEQQAIEKIKQIEANVRDAILSETTVVRTKNAITICSQYPTRHIQIVLRVYKNVSEILTGFDIDCSGAAYDGTQVYCTPRALAAYITQVNPIDLSRRSPSYENRLSKYSHRNFEVYWSELDRSRVDPTIFERSFGRTLGLARLLVLERLPTTNAREEYLKKRREERGRPELSFTYHYKLHGNIKDDHEDEVADWVNEDEVSNYHTFSVPYGERFNAKKIEKLCYTKDLLLNAEWNQNDDREVYLHRHPAFFGRVEDIITDCCGFCPKPVTDEEIEIAEKESEIYVSGNVSFRIDDPGRQQIGSFKPLTDDDWTEMAYVGNTARLCQAIVDKDLEHVQDWLSQEGADPNQRDYTGRTPLHLAVISSTPEIVQCLVDHGARLVARLADGRTALHLAAARGSVEMVKILLEKSSANEEEEEDKQDKRRKARAAEKAALKKAGGDAETDEDSEDSDGEWIADDESEDGVQSVVTGSFVKVPENDGKNTSEDVVLDDNESDPDFYNVDVVAWDSHCSALHLAILGGHTEVVELLSQEFAADILMPVKSEPQKAILTLVLALALPMDKAVSMAELLLALGATSSQADADSITAFHRYVQNGNHKLVETLWENDKMGLKTAINHVAVNGSTWNPCATTPLMTAIDKADPILVLRLLEAGANPQIDFESWLKGAKISFESSLSDYESNQKKFRSSTEQPLIIAIQSTHPASALKLLEKGADPNVITKGSHDLIHNEWSRRYNKGHAAIDVVRNCIKALKKYKGEKTRFSNPLSAQSWRSEQLYEAPKLPETLTSFAQKFQEGTYQQWVVSADVNSKVKSFNREVEVFNKEREELTSAKGLNEKKEAIADLIVQLEEVEKALIEKGALTFAQQYPEIQAPPESNSSSNGDAASHEYQYDFNFRGTTDVTETRKAAYIELFEAAWNGDLEKIKSLTLSSWGTDASEAPLKLAVNDPAGNTPFSLAFLRGHLDVAKGVLEIIQAQWAPPEEKKARYRMAGDDNDNDEDSCEDSEADSDDETPGIHKEILDNKVTIDNIGEVSMQVKSDVLAKSFLYRLVPTFVMVDGKAEEPSGHSNLLQFAIDKNDRDRFDFIVNTDIYFTSNKPDSMEEDESAKFYAFPESEFERAVKAGRTEMLSDIIKRAGAGIPLEHLVKKSGVEMKTKPRYYQGLTVYGKKRSDWANAGRNLMVKATGTHVPPLLTAAINGSLASVEWFLSDTPTRQYLEFGKSKVAKEDPRLKHLVQSPGGFDRAINKWLGLQNDLVIHCAVMGPLGDETNRLLAYLIKVCPSSLETKSEQGFTPLFLACLLGRVQFAKTLIDAGANQCVKDTDYKNIVHAALTNLGAPLDKLRELLNLLDPELRSHLFVQRSHLGSGGETPLHMWLTTANPSPNDRYNYSWQRDQPENEDNVKMLQLLLEFSKGQELGIMNGAGDTVLHSAVLHQLPKHMKVILEQDPKLLYRENSVGRTPVEIAYDRYLSLQVRSPEDVAINANTGRNHMSCASWEPERFLDFNKKDGSKPTTRKELVWQAAQEHLAKFPGKRRLVSLNEANDVAKRLGESYAWQRYRTKKISTDQNDDDVQEQGKEEKETDFVASQYSSARYQAWKQEE</sequence>
<evidence type="ECO:0000313" key="7">
    <source>
        <dbReference type="Proteomes" id="UP000829685"/>
    </source>
</evidence>
<feature type="repeat" description="ANK" evidence="3">
    <location>
        <begin position="534"/>
        <end position="566"/>
    </location>
</feature>
<feature type="compositionally biased region" description="Acidic residues" evidence="5">
    <location>
        <begin position="623"/>
        <end position="644"/>
    </location>
</feature>
<feature type="repeat" description="ANK" evidence="3">
    <location>
        <begin position="1468"/>
        <end position="1500"/>
    </location>
</feature>
<dbReference type="Pfam" id="PF00023">
    <property type="entry name" value="Ank"/>
    <property type="match status" value="2"/>
</dbReference>
<evidence type="ECO:0000256" key="1">
    <source>
        <dbReference type="ARBA" id="ARBA00022737"/>
    </source>
</evidence>
<dbReference type="InterPro" id="IPR036770">
    <property type="entry name" value="Ankyrin_rpt-contain_sf"/>
</dbReference>
<dbReference type="Proteomes" id="UP000829685">
    <property type="component" value="Unassembled WGS sequence"/>
</dbReference>
<accession>A0A9Q0ARY6</accession>
<feature type="compositionally biased region" description="Basic and acidic residues" evidence="5">
    <location>
        <begin position="609"/>
        <end position="621"/>
    </location>
</feature>
<dbReference type="Gene3D" id="1.25.40.20">
    <property type="entry name" value="Ankyrin repeat-containing domain"/>
    <property type="match status" value="4"/>
</dbReference>
<keyword evidence="2 3" id="KW-0040">ANK repeat</keyword>
<keyword evidence="7" id="KW-1185">Reference proteome</keyword>
<feature type="coiled-coil region" evidence="4">
    <location>
        <begin position="990"/>
        <end position="1033"/>
    </location>
</feature>
<dbReference type="PANTHER" id="PTHR24198:SF165">
    <property type="entry name" value="ANKYRIN REPEAT-CONTAINING PROTEIN-RELATED"/>
    <property type="match status" value="1"/>
</dbReference>
<feature type="repeat" description="ANK" evidence="3">
    <location>
        <begin position="567"/>
        <end position="599"/>
    </location>
</feature>
<feature type="region of interest" description="Disordered" evidence="5">
    <location>
        <begin position="592"/>
        <end position="646"/>
    </location>
</feature>
<comment type="caution">
    <text evidence="6">The sequence shown here is derived from an EMBL/GenBank/DDBJ whole genome shotgun (WGS) entry which is preliminary data.</text>
</comment>
<keyword evidence="1" id="KW-0677">Repeat</keyword>
<protein>
    <recommendedName>
        <fullName evidence="8">Ankyrin repeat protein</fullName>
    </recommendedName>
</protein>
<gene>
    <name evidence="6" type="ORF">JX265_005583</name>
</gene>
<dbReference type="Pfam" id="PF12796">
    <property type="entry name" value="Ank_2"/>
    <property type="match status" value="1"/>
</dbReference>
<evidence type="ECO:0000256" key="2">
    <source>
        <dbReference type="ARBA" id="ARBA00023043"/>
    </source>
</evidence>
<dbReference type="PROSITE" id="PS50297">
    <property type="entry name" value="ANK_REP_REGION"/>
    <property type="match status" value="3"/>
</dbReference>
<keyword evidence="4" id="KW-0175">Coiled coil</keyword>
<feature type="compositionally biased region" description="Basic and acidic residues" evidence="5">
    <location>
        <begin position="1752"/>
        <end position="1761"/>
    </location>
</feature>
<feature type="compositionally biased region" description="Acidic residues" evidence="5">
    <location>
        <begin position="1171"/>
        <end position="1191"/>
    </location>
</feature>
<evidence type="ECO:0000256" key="4">
    <source>
        <dbReference type="SAM" id="Coils"/>
    </source>
</evidence>
<dbReference type="InterPro" id="IPR002110">
    <property type="entry name" value="Ankyrin_rpt"/>
</dbReference>
<dbReference type="PANTHER" id="PTHR24198">
    <property type="entry name" value="ANKYRIN REPEAT AND PROTEIN KINASE DOMAIN-CONTAINING PROTEIN"/>
    <property type="match status" value="1"/>
</dbReference>
<feature type="region of interest" description="Disordered" evidence="5">
    <location>
        <begin position="653"/>
        <end position="672"/>
    </location>
</feature>
<dbReference type="SMART" id="SM00248">
    <property type="entry name" value="ANK"/>
    <property type="match status" value="10"/>
</dbReference>
<organism evidence="6 7">
    <name type="scientific">Neoarthrinium moseri</name>
    <dbReference type="NCBI Taxonomy" id="1658444"/>
    <lineage>
        <taxon>Eukaryota</taxon>
        <taxon>Fungi</taxon>
        <taxon>Dikarya</taxon>
        <taxon>Ascomycota</taxon>
        <taxon>Pezizomycotina</taxon>
        <taxon>Sordariomycetes</taxon>
        <taxon>Xylariomycetidae</taxon>
        <taxon>Amphisphaeriales</taxon>
        <taxon>Apiosporaceae</taxon>
        <taxon>Neoarthrinium</taxon>
    </lineage>
</organism>
<evidence type="ECO:0000256" key="5">
    <source>
        <dbReference type="SAM" id="MobiDB-lite"/>
    </source>
</evidence>
<evidence type="ECO:0008006" key="8">
    <source>
        <dbReference type="Google" id="ProtNLM"/>
    </source>
</evidence>
<feature type="region of interest" description="Disordered" evidence="5">
    <location>
        <begin position="1169"/>
        <end position="1193"/>
    </location>
</feature>
<evidence type="ECO:0000256" key="3">
    <source>
        <dbReference type="PROSITE-ProRule" id="PRU00023"/>
    </source>
</evidence>
<feature type="region of interest" description="Disordered" evidence="5">
    <location>
        <begin position="1742"/>
        <end position="1763"/>
    </location>
</feature>
<dbReference type="EMBL" id="JAFIMR010000011">
    <property type="protein sequence ID" value="KAI1872703.1"/>
    <property type="molecule type" value="Genomic_DNA"/>
</dbReference>